<dbReference type="Proteomes" id="UP001596435">
    <property type="component" value="Unassembled WGS sequence"/>
</dbReference>
<accession>A0ABW2FWA7</accession>
<dbReference type="Pfam" id="PF02910">
    <property type="entry name" value="Succ_DH_flav_C"/>
    <property type="match status" value="1"/>
</dbReference>
<keyword evidence="3" id="KW-1185">Reference proteome</keyword>
<dbReference type="EMBL" id="JBHTAJ010000023">
    <property type="protein sequence ID" value="MFC7180727.1"/>
    <property type="molecule type" value="Genomic_DNA"/>
</dbReference>
<protein>
    <recommendedName>
        <fullName evidence="1">Fumarate reductase/succinate dehydrogenase flavoprotein-like C-terminal domain-containing protein</fullName>
    </recommendedName>
</protein>
<comment type="caution">
    <text evidence="2">The sequence shown here is derived from an EMBL/GenBank/DDBJ whole genome shotgun (WGS) entry which is preliminary data.</text>
</comment>
<feature type="domain" description="Fumarate reductase/succinate dehydrogenase flavoprotein-like C-terminal" evidence="1">
    <location>
        <begin position="20"/>
        <end position="62"/>
    </location>
</feature>
<evidence type="ECO:0000313" key="2">
    <source>
        <dbReference type="EMBL" id="MFC7180727.1"/>
    </source>
</evidence>
<dbReference type="SUPFAM" id="SSF46977">
    <property type="entry name" value="Succinate dehydrogenase/fumarate reductase flavoprotein C-terminal domain"/>
    <property type="match status" value="1"/>
</dbReference>
<proteinExistence type="predicted"/>
<evidence type="ECO:0000313" key="3">
    <source>
        <dbReference type="Proteomes" id="UP001596435"/>
    </source>
</evidence>
<dbReference type="InterPro" id="IPR037099">
    <property type="entry name" value="Fum_R/Succ_DH_flav-like_C_sf"/>
</dbReference>
<organism evidence="2 3">
    <name type="scientific">Kitasatospora paranensis</name>
    <dbReference type="NCBI Taxonomy" id="258053"/>
    <lineage>
        <taxon>Bacteria</taxon>
        <taxon>Bacillati</taxon>
        <taxon>Actinomycetota</taxon>
        <taxon>Actinomycetes</taxon>
        <taxon>Kitasatosporales</taxon>
        <taxon>Streptomycetaceae</taxon>
        <taxon>Kitasatospora</taxon>
    </lineage>
</organism>
<evidence type="ECO:0000259" key="1">
    <source>
        <dbReference type="Pfam" id="PF02910"/>
    </source>
</evidence>
<sequence>MAVLDDAWRQARAGLSGAGRDLVRAREAAAMTANARWMYRSALARTESRGMARRLDFPEQDPGQHHRIVSGGLDEVWTRAEPLRQKEPV</sequence>
<dbReference type="Gene3D" id="1.20.58.100">
    <property type="entry name" value="Fumarate reductase/succinate dehydrogenase flavoprotein-like, C-terminal domain"/>
    <property type="match status" value="1"/>
</dbReference>
<gene>
    <name evidence="2" type="ORF">ACFQMG_14305</name>
</gene>
<dbReference type="InterPro" id="IPR015939">
    <property type="entry name" value="Fum_Rdtase/Succ_DH_flav-like_C"/>
</dbReference>
<name>A0ABW2FWA7_9ACTN</name>
<reference evidence="3" key="1">
    <citation type="journal article" date="2019" name="Int. J. Syst. Evol. Microbiol.">
        <title>The Global Catalogue of Microorganisms (GCM) 10K type strain sequencing project: providing services to taxonomists for standard genome sequencing and annotation.</title>
        <authorList>
            <consortium name="The Broad Institute Genomics Platform"/>
            <consortium name="The Broad Institute Genome Sequencing Center for Infectious Disease"/>
            <person name="Wu L."/>
            <person name="Ma J."/>
        </authorList>
    </citation>
    <scope>NUCLEOTIDE SEQUENCE [LARGE SCALE GENOMIC DNA]</scope>
    <source>
        <strain evidence="3">CGMCC 1.12859</strain>
    </source>
</reference>
<dbReference type="RefSeq" id="WP_345709676.1">
    <property type="nucleotide sequence ID" value="NZ_BAABKV010000001.1"/>
</dbReference>